<sequence>MSELDIFTAAGDGLAVEHFGLAEDGRAFVVAGPFAKAMGYRDAANAVRVLDEDEKGTQIVSTPGGDQRVSVIFEDGIWELIFRSTLPSAKTLKSRVKAILRQLRETGVVDTRERPMSELEMAERYVAALRRNAELEPAAHAWNTLASGEGDLDVAGAAKILSRDPSIKTGRDRLFDYMHRQGWLFRNGHGRWEAYQDQIENGRLASIPKKHKHPRTGEIVIDPPQVRVTVKGLQELHKRLGGSGPLLLAA</sequence>
<dbReference type="Pfam" id="PF03374">
    <property type="entry name" value="ANT"/>
    <property type="match status" value="1"/>
</dbReference>
<dbReference type="InterPro" id="IPR005039">
    <property type="entry name" value="Ant_C"/>
</dbReference>
<evidence type="ECO:0000259" key="1">
    <source>
        <dbReference type="PROSITE" id="PS51750"/>
    </source>
</evidence>
<feature type="domain" description="Bro-N" evidence="1">
    <location>
        <begin position="1"/>
        <end position="107"/>
    </location>
</feature>
<dbReference type="PROSITE" id="PS51750">
    <property type="entry name" value="BRO_N"/>
    <property type="match status" value="1"/>
</dbReference>
<evidence type="ECO:0000313" key="2">
    <source>
        <dbReference type="EMBL" id="SFO60792.1"/>
    </source>
</evidence>
<proteinExistence type="predicted"/>
<evidence type="ECO:0000313" key="3">
    <source>
        <dbReference type="Proteomes" id="UP000199137"/>
    </source>
</evidence>
<dbReference type="AlphaFoldDB" id="A0A1I5IK10"/>
<protein>
    <submittedName>
        <fullName evidence="2">Prophage antirepressor</fullName>
    </submittedName>
</protein>
<accession>A0A1I5IK10</accession>
<dbReference type="RefSeq" id="WP_093573088.1">
    <property type="nucleotide sequence ID" value="NZ_FOWC01000002.1"/>
</dbReference>
<dbReference type="Proteomes" id="UP000199137">
    <property type="component" value="Unassembled WGS sequence"/>
</dbReference>
<dbReference type="EMBL" id="FOWC01000002">
    <property type="protein sequence ID" value="SFO60792.1"/>
    <property type="molecule type" value="Genomic_DNA"/>
</dbReference>
<reference evidence="3" key="1">
    <citation type="submission" date="2016-10" db="EMBL/GenBank/DDBJ databases">
        <authorList>
            <person name="Varghese N."/>
            <person name="Submissions S."/>
        </authorList>
    </citation>
    <scope>NUCLEOTIDE SEQUENCE [LARGE SCALE GENOMIC DNA]</scope>
    <source>
        <strain evidence="3">DSM 44637</strain>
    </source>
</reference>
<organism evidence="2 3">
    <name type="scientific">Amycolatopsis rubida</name>
    <dbReference type="NCBI Taxonomy" id="112413"/>
    <lineage>
        <taxon>Bacteria</taxon>
        <taxon>Bacillati</taxon>
        <taxon>Actinomycetota</taxon>
        <taxon>Actinomycetes</taxon>
        <taxon>Pseudonocardiales</taxon>
        <taxon>Pseudonocardiaceae</taxon>
        <taxon>Amycolatopsis</taxon>
    </lineage>
</organism>
<dbReference type="Pfam" id="PF02498">
    <property type="entry name" value="Bro-N"/>
    <property type="match status" value="1"/>
</dbReference>
<dbReference type="OrthoDB" id="9812611at2"/>
<dbReference type="SMART" id="SM01040">
    <property type="entry name" value="Bro-N"/>
    <property type="match status" value="1"/>
</dbReference>
<gene>
    <name evidence="2" type="ORF">SAMN05421854_102514</name>
</gene>
<dbReference type="InterPro" id="IPR003497">
    <property type="entry name" value="BRO_N_domain"/>
</dbReference>
<dbReference type="GO" id="GO:0003677">
    <property type="term" value="F:DNA binding"/>
    <property type="evidence" value="ECO:0007669"/>
    <property type="project" value="InterPro"/>
</dbReference>
<name>A0A1I5IK10_9PSEU</name>
<dbReference type="STRING" id="112413.SAMN05421854_102514"/>